<organism evidence="4 5">
    <name type="scientific">Ruminococcus hominis</name>
    <dbReference type="NCBI Taxonomy" id="2763065"/>
    <lineage>
        <taxon>Bacteria</taxon>
        <taxon>Bacillati</taxon>
        <taxon>Bacillota</taxon>
        <taxon>Clostridia</taxon>
        <taxon>Eubacteriales</taxon>
        <taxon>Oscillospiraceae</taxon>
        <taxon>Ruminococcus</taxon>
    </lineage>
</organism>
<evidence type="ECO:0000313" key="5">
    <source>
        <dbReference type="Proteomes" id="UP000631576"/>
    </source>
</evidence>
<keyword evidence="2" id="KW-0238">DNA-binding</keyword>
<proteinExistence type="predicted"/>
<sequence length="84" mass="9799">MRDYIEERAIEIANYIIQEKATIRQTAKKFGVSKSTVHKDVTERLFQINPSLAHEARKVLDTNKSERHIRGGLATREKYLHLHV</sequence>
<dbReference type="InterPro" id="IPR014208">
    <property type="entry name" value="Spore_III_D"/>
</dbReference>
<comment type="caution">
    <text evidence="4">The sequence shown here is derived from an EMBL/GenBank/DDBJ whole genome shotgun (WGS) entry which is preliminary data.</text>
</comment>
<accession>A0ABR7GAY5</accession>
<dbReference type="Pfam" id="PF12116">
    <property type="entry name" value="SpoIIID"/>
    <property type="match status" value="1"/>
</dbReference>
<dbReference type="EMBL" id="JACOPE010000001">
    <property type="protein sequence ID" value="MBC5684596.1"/>
    <property type="molecule type" value="Genomic_DNA"/>
</dbReference>
<evidence type="ECO:0000256" key="2">
    <source>
        <dbReference type="ARBA" id="ARBA00023125"/>
    </source>
</evidence>
<evidence type="ECO:0000256" key="3">
    <source>
        <dbReference type="ARBA" id="ARBA00023163"/>
    </source>
</evidence>
<keyword evidence="3" id="KW-0804">Transcription</keyword>
<dbReference type="PROSITE" id="PS00894">
    <property type="entry name" value="HTH_DEOR_1"/>
    <property type="match status" value="1"/>
</dbReference>
<dbReference type="RefSeq" id="WP_022075516.1">
    <property type="nucleotide sequence ID" value="NZ_JACOPE010000001.1"/>
</dbReference>
<name>A0ABR7GAY5_9FIRM</name>
<reference evidence="4 5" key="1">
    <citation type="submission" date="2020-08" db="EMBL/GenBank/DDBJ databases">
        <title>Genome public.</title>
        <authorList>
            <person name="Liu C."/>
            <person name="Sun Q."/>
        </authorList>
    </citation>
    <scope>NUCLEOTIDE SEQUENCE [LARGE SCALE GENOMIC DNA]</scope>
    <source>
        <strain evidence="4 5">NSJ-13</strain>
    </source>
</reference>
<evidence type="ECO:0000313" key="4">
    <source>
        <dbReference type="EMBL" id="MBC5684596.1"/>
    </source>
</evidence>
<evidence type="ECO:0000256" key="1">
    <source>
        <dbReference type="ARBA" id="ARBA00023015"/>
    </source>
</evidence>
<keyword evidence="5" id="KW-1185">Reference proteome</keyword>
<protein>
    <submittedName>
        <fullName evidence="4">Sporulation transcriptional regulator SpoIIID</fullName>
    </submittedName>
</protein>
<dbReference type="NCBIfam" id="TIGR02844">
    <property type="entry name" value="spore_III_D"/>
    <property type="match status" value="1"/>
</dbReference>
<gene>
    <name evidence="4" type="primary">spoIIID</name>
    <name evidence="4" type="ORF">H8S40_13820</name>
</gene>
<keyword evidence="1" id="KW-0805">Transcription regulation</keyword>
<dbReference type="Proteomes" id="UP000631576">
    <property type="component" value="Unassembled WGS sequence"/>
</dbReference>
<dbReference type="InterPro" id="IPR018356">
    <property type="entry name" value="Tscrpt_reg_HTH_DeoR_CS"/>
</dbReference>